<organism evidence="2 3">
    <name type="scientific">Emergencia timonensis</name>
    <dbReference type="NCBI Taxonomy" id="1776384"/>
    <lineage>
        <taxon>Bacteria</taxon>
        <taxon>Bacillati</taxon>
        <taxon>Bacillota</taxon>
        <taxon>Clostridia</taxon>
        <taxon>Peptostreptococcales</taxon>
        <taxon>Anaerovoracaceae</taxon>
        <taxon>Emergencia</taxon>
    </lineage>
</organism>
<dbReference type="SMART" id="SM00257">
    <property type="entry name" value="LysM"/>
    <property type="match status" value="2"/>
</dbReference>
<evidence type="ECO:0000313" key="3">
    <source>
        <dbReference type="Proteomes" id="UP000284841"/>
    </source>
</evidence>
<keyword evidence="3" id="KW-1185">Reference proteome</keyword>
<evidence type="ECO:0000313" key="2">
    <source>
        <dbReference type="EMBL" id="RHJ88109.1"/>
    </source>
</evidence>
<reference evidence="2 3" key="1">
    <citation type="submission" date="2018-08" db="EMBL/GenBank/DDBJ databases">
        <title>A genome reference for cultivated species of the human gut microbiota.</title>
        <authorList>
            <person name="Zou Y."/>
            <person name="Xue W."/>
            <person name="Luo G."/>
        </authorList>
    </citation>
    <scope>NUCLEOTIDE SEQUENCE [LARGE SCALE GENOMIC DNA]</scope>
    <source>
        <strain evidence="2 3">AM07-24</strain>
    </source>
</reference>
<protein>
    <submittedName>
        <fullName evidence="2">LysM peptidoglycan-binding domain-containing protein</fullName>
    </submittedName>
</protein>
<dbReference type="Pfam" id="PF01476">
    <property type="entry name" value="LysM"/>
    <property type="match status" value="2"/>
</dbReference>
<dbReference type="InterPro" id="IPR018392">
    <property type="entry name" value="LysM"/>
</dbReference>
<accession>A0A415E3F0</accession>
<proteinExistence type="predicted"/>
<dbReference type="PANTHER" id="PTHR33734">
    <property type="entry name" value="LYSM DOMAIN-CONTAINING GPI-ANCHORED PROTEIN 2"/>
    <property type="match status" value="1"/>
</dbReference>
<feature type="domain" description="LysM" evidence="1">
    <location>
        <begin position="91"/>
        <end position="135"/>
    </location>
</feature>
<dbReference type="AlphaFoldDB" id="A0A415E3F0"/>
<gene>
    <name evidence="2" type="ORF">DW099_06725</name>
</gene>
<dbReference type="Gene3D" id="3.10.350.10">
    <property type="entry name" value="LysM domain"/>
    <property type="match status" value="2"/>
</dbReference>
<dbReference type="PROSITE" id="PS51782">
    <property type="entry name" value="LYSM"/>
    <property type="match status" value="2"/>
</dbReference>
<evidence type="ECO:0000259" key="1">
    <source>
        <dbReference type="PROSITE" id="PS51782"/>
    </source>
</evidence>
<dbReference type="InterPro" id="IPR036779">
    <property type="entry name" value="LysM_dom_sf"/>
</dbReference>
<feature type="domain" description="LysM" evidence="1">
    <location>
        <begin position="154"/>
        <end position="198"/>
    </location>
</feature>
<dbReference type="PANTHER" id="PTHR33734:SF22">
    <property type="entry name" value="MEMBRANE-BOUND LYTIC MUREIN TRANSGLYCOSYLASE D"/>
    <property type="match status" value="1"/>
</dbReference>
<dbReference type="CDD" id="cd00118">
    <property type="entry name" value="LysM"/>
    <property type="match status" value="2"/>
</dbReference>
<dbReference type="OrthoDB" id="9811296at2"/>
<sequence>MMPGSMSSSLMSQSIGFSNLPSTIFSMTSMIRMTNAGDLTKRFKINSFLSQYISSYFITELNNLKYYITKMAFMVKNERWFFMNNSLVCIDVYTVTAGDTLYTIADKYDLPVSLLMKVNCITNPYNLEIGTRLCIPGDESQLTKPEEKPMPSMKVHVVEAGDTLYLIAKKHGVKLDDVMNANPNIDPYNLMIGTELYIPL</sequence>
<dbReference type="EMBL" id="QRMS01000002">
    <property type="protein sequence ID" value="RHJ88109.1"/>
    <property type="molecule type" value="Genomic_DNA"/>
</dbReference>
<name>A0A415E3F0_9FIRM</name>
<dbReference type="SUPFAM" id="SSF54106">
    <property type="entry name" value="LysM domain"/>
    <property type="match status" value="2"/>
</dbReference>
<dbReference type="Proteomes" id="UP000284841">
    <property type="component" value="Unassembled WGS sequence"/>
</dbReference>
<dbReference type="STRING" id="1776384.GCA_900086585_03674"/>
<comment type="caution">
    <text evidence="2">The sequence shown here is derived from an EMBL/GenBank/DDBJ whole genome shotgun (WGS) entry which is preliminary data.</text>
</comment>